<protein>
    <submittedName>
        <fullName evidence="1">Uncharacterized protein</fullName>
    </submittedName>
</protein>
<comment type="caution">
    <text evidence="1">The sequence shown here is derived from an EMBL/GenBank/DDBJ whole genome shotgun (WGS) entry which is preliminary data.</text>
</comment>
<keyword evidence="2" id="KW-1185">Reference proteome</keyword>
<reference evidence="1 2" key="1">
    <citation type="submission" date="2020-08" db="EMBL/GenBank/DDBJ databases">
        <title>Genomic Encyclopedia of Type Strains, Phase IV (KMG-IV): sequencing the most valuable type-strain genomes for metagenomic binning, comparative biology and taxonomic classification.</title>
        <authorList>
            <person name="Goeker M."/>
        </authorList>
    </citation>
    <scope>NUCLEOTIDE SEQUENCE [LARGE SCALE GENOMIC DNA]</scope>
    <source>
        <strain evidence="1 2">DSM 14562</strain>
    </source>
</reference>
<proteinExistence type="predicted"/>
<accession>A0ABR6KES6</accession>
<name>A0ABR6KES6_9SPHN</name>
<sequence>MATDLATTAIPTSSKILWCGLSETPKLEKLVKEAPSFSHVCSPDERAALVALVPQYEASLAPASRQGCRRAIAKLAMAYPSAKVSDIEAEARLEIYADALDDVPGDVLAAACAAALRESRFFPTPAEIRERCGMLARRKWELSKIRALVATHDRMWRPDPAPLSAEEAAEVSKIAARFKTDDQAAEAKAA</sequence>
<organism evidence="1 2">
    <name type="scientific">Sphingomonas yabuuchiae</name>
    <dbReference type="NCBI Taxonomy" id="172044"/>
    <lineage>
        <taxon>Bacteria</taxon>
        <taxon>Pseudomonadati</taxon>
        <taxon>Pseudomonadota</taxon>
        <taxon>Alphaproteobacteria</taxon>
        <taxon>Sphingomonadales</taxon>
        <taxon>Sphingomonadaceae</taxon>
        <taxon>Sphingomonas</taxon>
    </lineage>
</organism>
<dbReference type="EMBL" id="JACHNX010000038">
    <property type="protein sequence ID" value="MBB4611640.1"/>
    <property type="molecule type" value="Genomic_DNA"/>
</dbReference>
<dbReference type="Proteomes" id="UP000584663">
    <property type="component" value="Unassembled WGS sequence"/>
</dbReference>
<gene>
    <name evidence="1" type="ORF">GGQ89_003890</name>
</gene>
<evidence type="ECO:0000313" key="1">
    <source>
        <dbReference type="EMBL" id="MBB4611640.1"/>
    </source>
</evidence>
<evidence type="ECO:0000313" key="2">
    <source>
        <dbReference type="Proteomes" id="UP000584663"/>
    </source>
</evidence>